<feature type="domain" description="SF4 helicase" evidence="1">
    <location>
        <begin position="1"/>
        <end position="193"/>
    </location>
</feature>
<dbReference type="PROSITE" id="PS51199">
    <property type="entry name" value="SF4_HELICASE"/>
    <property type="match status" value="1"/>
</dbReference>
<gene>
    <name evidence="2" type="ORF">UFOVP298_3</name>
    <name evidence="3" type="ORF">UFOVP572_36</name>
</gene>
<evidence type="ECO:0000313" key="3">
    <source>
        <dbReference type="EMBL" id="CAB4150810.1"/>
    </source>
</evidence>
<dbReference type="GO" id="GO:0003678">
    <property type="term" value="F:DNA helicase activity"/>
    <property type="evidence" value="ECO:0007669"/>
    <property type="project" value="InterPro"/>
</dbReference>
<evidence type="ECO:0000313" key="2">
    <source>
        <dbReference type="EMBL" id="CAB4135984.1"/>
    </source>
</evidence>
<dbReference type="InterPro" id="IPR007694">
    <property type="entry name" value="DNA_helicase_DnaB-like_C"/>
</dbReference>
<dbReference type="Gene3D" id="3.40.50.300">
    <property type="entry name" value="P-loop containing nucleotide triphosphate hydrolases"/>
    <property type="match status" value="1"/>
</dbReference>
<reference evidence="3" key="1">
    <citation type="submission" date="2020-04" db="EMBL/GenBank/DDBJ databases">
        <authorList>
            <person name="Chiriac C."/>
            <person name="Salcher M."/>
            <person name="Ghai R."/>
            <person name="Kavagutti S V."/>
        </authorList>
    </citation>
    <scope>NUCLEOTIDE SEQUENCE</scope>
</reference>
<sequence>MKTGVLVISLEMPASQIIDRLVARLGNVSLRALAEGVKTEHELQGMQRALNVLHKSDLIIRDDLYDIGSICSVARAMSKSSMGLRVMFVDYIQLVRCELGKDATREREVAEVSRSLRLLGLELGCLVIAITQLNEQGKARESRAIQQDATCIMAIEIDGEESRKVAIPFQRNGPCGVSTHLRFNGRTASFLNT</sequence>
<dbReference type="Pfam" id="PF03796">
    <property type="entry name" value="DnaB_C"/>
    <property type="match status" value="1"/>
</dbReference>
<dbReference type="PANTHER" id="PTHR30153">
    <property type="entry name" value="REPLICATIVE DNA HELICASE DNAB"/>
    <property type="match status" value="1"/>
</dbReference>
<protein>
    <submittedName>
        <fullName evidence="3">DNA helicase, DnaB-like, C-terminal</fullName>
    </submittedName>
</protein>
<keyword evidence="3" id="KW-0347">Helicase</keyword>
<keyword evidence="3" id="KW-0378">Hydrolase</keyword>
<proteinExistence type="predicted"/>
<dbReference type="PANTHER" id="PTHR30153:SF2">
    <property type="entry name" value="REPLICATIVE DNA HELICASE"/>
    <property type="match status" value="1"/>
</dbReference>
<evidence type="ECO:0000259" key="1">
    <source>
        <dbReference type="PROSITE" id="PS51199"/>
    </source>
</evidence>
<dbReference type="SUPFAM" id="SSF52540">
    <property type="entry name" value="P-loop containing nucleoside triphosphate hydrolases"/>
    <property type="match status" value="1"/>
</dbReference>
<dbReference type="GO" id="GO:0006260">
    <property type="term" value="P:DNA replication"/>
    <property type="evidence" value="ECO:0007669"/>
    <property type="project" value="InterPro"/>
</dbReference>
<name>A0A6J5N0M4_9CAUD</name>
<accession>A0A6J5N0M4</accession>
<dbReference type="EMBL" id="LR796552">
    <property type="protein sequence ID" value="CAB4150810.1"/>
    <property type="molecule type" value="Genomic_DNA"/>
</dbReference>
<keyword evidence="3" id="KW-0547">Nucleotide-binding</keyword>
<organism evidence="3">
    <name type="scientific">uncultured Caudovirales phage</name>
    <dbReference type="NCBI Taxonomy" id="2100421"/>
    <lineage>
        <taxon>Viruses</taxon>
        <taxon>Duplodnaviria</taxon>
        <taxon>Heunggongvirae</taxon>
        <taxon>Uroviricota</taxon>
        <taxon>Caudoviricetes</taxon>
        <taxon>Peduoviridae</taxon>
        <taxon>Maltschvirus</taxon>
        <taxon>Maltschvirus maltsch</taxon>
    </lineage>
</organism>
<dbReference type="EMBL" id="LR796309">
    <property type="protein sequence ID" value="CAB4135984.1"/>
    <property type="molecule type" value="Genomic_DNA"/>
</dbReference>
<dbReference type="InterPro" id="IPR027417">
    <property type="entry name" value="P-loop_NTPase"/>
</dbReference>
<dbReference type="GO" id="GO:0005524">
    <property type="term" value="F:ATP binding"/>
    <property type="evidence" value="ECO:0007669"/>
    <property type="project" value="InterPro"/>
</dbReference>
<keyword evidence="3" id="KW-0067">ATP-binding</keyword>